<gene>
    <name evidence="1" type="ORF">BP01DRAFT_29914</name>
</gene>
<dbReference type="GeneID" id="37073169"/>
<dbReference type="Proteomes" id="UP000248349">
    <property type="component" value="Unassembled WGS sequence"/>
</dbReference>
<name>A0A318ZPI8_9EURO</name>
<evidence type="ECO:0000313" key="2">
    <source>
        <dbReference type="Proteomes" id="UP000248349"/>
    </source>
</evidence>
<protein>
    <submittedName>
        <fullName evidence="1">Uncharacterized protein</fullName>
    </submittedName>
</protein>
<accession>A0A318ZPI8</accession>
<organism evidence="1 2">
    <name type="scientific">Aspergillus saccharolyticus JOP 1030-1</name>
    <dbReference type="NCBI Taxonomy" id="1450539"/>
    <lineage>
        <taxon>Eukaryota</taxon>
        <taxon>Fungi</taxon>
        <taxon>Dikarya</taxon>
        <taxon>Ascomycota</taxon>
        <taxon>Pezizomycotina</taxon>
        <taxon>Eurotiomycetes</taxon>
        <taxon>Eurotiomycetidae</taxon>
        <taxon>Eurotiales</taxon>
        <taxon>Aspergillaceae</taxon>
        <taxon>Aspergillus</taxon>
        <taxon>Aspergillus subgen. Circumdati</taxon>
    </lineage>
</organism>
<evidence type="ECO:0000313" key="1">
    <source>
        <dbReference type="EMBL" id="PYH46353.1"/>
    </source>
</evidence>
<sequence length="163" mass="18431">MQLHTTRPTDPVKSLQYARRCKPTIITPRTKHCKRGASGQFLVVSSESSPLPLPVCRARNSPNVLGSRTIITAYCVLRHGHIRVFLVRLCLGRSPPAQLIYSLCAGSILSHSLYMYVQVHKYRLEGNKTRPICSVPKRFVFSVLLVDWLGFRKESRALICLLD</sequence>
<dbReference type="AlphaFoldDB" id="A0A318ZPI8"/>
<proteinExistence type="predicted"/>
<dbReference type="EMBL" id="KZ821228">
    <property type="protein sequence ID" value="PYH46353.1"/>
    <property type="molecule type" value="Genomic_DNA"/>
</dbReference>
<dbReference type="RefSeq" id="XP_025432335.1">
    <property type="nucleotide sequence ID" value="XM_025571941.1"/>
</dbReference>
<reference evidence="1 2" key="1">
    <citation type="submission" date="2016-12" db="EMBL/GenBank/DDBJ databases">
        <title>The genomes of Aspergillus section Nigri reveals drivers in fungal speciation.</title>
        <authorList>
            <consortium name="DOE Joint Genome Institute"/>
            <person name="Vesth T.C."/>
            <person name="Nybo J."/>
            <person name="Theobald S."/>
            <person name="Brandl J."/>
            <person name="Frisvad J.C."/>
            <person name="Nielsen K.F."/>
            <person name="Lyhne E.K."/>
            <person name="Kogle M.E."/>
            <person name="Kuo A."/>
            <person name="Riley R."/>
            <person name="Clum A."/>
            <person name="Nolan M."/>
            <person name="Lipzen A."/>
            <person name="Salamov A."/>
            <person name="Henrissat B."/>
            <person name="Wiebenga A."/>
            <person name="De Vries R.P."/>
            <person name="Grigoriev I.V."/>
            <person name="Mortensen U.H."/>
            <person name="Andersen M.R."/>
            <person name="Baker S.E."/>
        </authorList>
    </citation>
    <scope>NUCLEOTIDE SEQUENCE [LARGE SCALE GENOMIC DNA]</scope>
    <source>
        <strain evidence="1 2">JOP 1030-1</strain>
    </source>
</reference>
<keyword evidence="2" id="KW-1185">Reference proteome</keyword>